<protein>
    <submittedName>
        <fullName evidence="2">Uncharacterized protein</fullName>
    </submittedName>
</protein>
<organism evidence="2 3">
    <name type="scientific">Thecamonas trahens ATCC 50062</name>
    <dbReference type="NCBI Taxonomy" id="461836"/>
    <lineage>
        <taxon>Eukaryota</taxon>
        <taxon>Apusozoa</taxon>
        <taxon>Apusomonadida</taxon>
        <taxon>Apusomonadidae</taxon>
        <taxon>Thecamonas</taxon>
    </lineage>
</organism>
<feature type="compositionally biased region" description="Basic and acidic residues" evidence="1">
    <location>
        <begin position="287"/>
        <end position="297"/>
    </location>
</feature>
<feature type="compositionally biased region" description="Low complexity" evidence="1">
    <location>
        <begin position="167"/>
        <end position="176"/>
    </location>
</feature>
<evidence type="ECO:0000256" key="1">
    <source>
        <dbReference type="SAM" id="MobiDB-lite"/>
    </source>
</evidence>
<dbReference type="EMBL" id="GL349477">
    <property type="protein sequence ID" value="KNC53016.1"/>
    <property type="molecule type" value="Genomic_DNA"/>
</dbReference>
<feature type="region of interest" description="Disordered" evidence="1">
    <location>
        <begin position="425"/>
        <end position="451"/>
    </location>
</feature>
<keyword evidence="3" id="KW-1185">Reference proteome</keyword>
<reference evidence="2 3" key="1">
    <citation type="submission" date="2010-05" db="EMBL/GenBank/DDBJ databases">
        <title>The Genome Sequence of Thecamonas trahens ATCC 50062.</title>
        <authorList>
            <consortium name="The Broad Institute Genome Sequencing Platform"/>
            <person name="Russ C."/>
            <person name="Cuomo C."/>
            <person name="Shea T."/>
            <person name="Young S.K."/>
            <person name="Zeng Q."/>
            <person name="Koehrsen M."/>
            <person name="Haas B."/>
            <person name="Borodovsky M."/>
            <person name="Guigo R."/>
            <person name="Alvarado L."/>
            <person name="Berlin A."/>
            <person name="Bochicchio J."/>
            <person name="Borenstein D."/>
            <person name="Chapman S."/>
            <person name="Chen Z."/>
            <person name="Freedman E."/>
            <person name="Gellesch M."/>
            <person name="Goldberg J."/>
            <person name="Griggs A."/>
            <person name="Gujja S."/>
            <person name="Heilman E."/>
            <person name="Heiman D."/>
            <person name="Hepburn T."/>
            <person name="Howarth C."/>
            <person name="Jen D."/>
            <person name="Larson L."/>
            <person name="Mehta T."/>
            <person name="Park D."/>
            <person name="Pearson M."/>
            <person name="Roberts A."/>
            <person name="Saif S."/>
            <person name="Shenoy N."/>
            <person name="Sisk P."/>
            <person name="Stolte C."/>
            <person name="Sykes S."/>
            <person name="Thomson T."/>
            <person name="Walk T."/>
            <person name="White J."/>
            <person name="Yandava C."/>
            <person name="Burger G."/>
            <person name="Gray M.W."/>
            <person name="Holland P.W.H."/>
            <person name="King N."/>
            <person name="Lang F.B.F."/>
            <person name="Roger A.J."/>
            <person name="Ruiz-Trillo I."/>
            <person name="Lander E."/>
            <person name="Nusbaum C."/>
        </authorList>
    </citation>
    <scope>NUCLEOTIDE SEQUENCE [LARGE SCALE GENOMIC DNA]</scope>
    <source>
        <strain evidence="2 3">ATCC 50062</strain>
    </source>
</reference>
<evidence type="ECO:0000313" key="3">
    <source>
        <dbReference type="Proteomes" id="UP000054408"/>
    </source>
</evidence>
<accession>A0A0L0DLV1</accession>
<sequence length="451" mass="48596">MLHIRHRPRRGATSPPLRGLPLDVRRALDIETTARRLRKARKMKAGSGKPSPAFASTVPLLGEQMANAASEGGLIYAVNIDAVAPSAPSQLDAAHAAIMAKIDARIEASDMHARRQAASRLESPVFRPPSVVARAASAPPNPARPDSGSDSGSGSDSVVGTETPADSSGSSSQSGPGPLPSFARAADASRRIPGAVDMSRSVGRDRDFNSLFYAHRKEPYVERMYAPNYAAVKASPAPARDFGRQVARGELQLVGSSAPDVRYRPKDPSQMRFMAPAPGVTFANQTGRERVPLEKKARSLSRASANAARSRRVSKWKRQLRARRLGVPVETPASPRGRQRMSTGRDTLPIPGFVDLSKKGRARSEPPPVLDLSYEPRYDAVRRRTPGAPIFELSPPRRATPPGARARGPDKAYDVARGLDAILPRSPQPIIRAPTREPRAPGTFFVTELDP</sequence>
<proteinExistence type="predicted"/>
<evidence type="ECO:0000313" key="2">
    <source>
        <dbReference type="EMBL" id="KNC53016.1"/>
    </source>
</evidence>
<feature type="region of interest" description="Disordered" evidence="1">
    <location>
        <begin position="133"/>
        <end position="201"/>
    </location>
</feature>
<dbReference type="RefSeq" id="XP_013754902.1">
    <property type="nucleotide sequence ID" value="XM_013899448.1"/>
</dbReference>
<name>A0A0L0DLV1_THETB</name>
<dbReference type="GeneID" id="25567704"/>
<dbReference type="AlphaFoldDB" id="A0A0L0DLV1"/>
<feature type="region of interest" description="Disordered" evidence="1">
    <location>
        <begin position="258"/>
        <end position="411"/>
    </location>
</feature>
<feature type="compositionally biased region" description="Low complexity" evidence="1">
    <location>
        <begin position="133"/>
        <end position="157"/>
    </location>
</feature>
<gene>
    <name evidence="2" type="ORF">AMSG_09197</name>
</gene>
<feature type="compositionally biased region" description="Basic residues" evidence="1">
    <location>
        <begin position="309"/>
        <end position="324"/>
    </location>
</feature>
<dbReference type="Proteomes" id="UP000054408">
    <property type="component" value="Unassembled WGS sequence"/>
</dbReference>
<feature type="compositionally biased region" description="Low complexity" evidence="1">
    <location>
        <begin position="396"/>
        <end position="406"/>
    </location>
</feature>